<dbReference type="CDD" id="cd03448">
    <property type="entry name" value="HDE_HSD"/>
    <property type="match status" value="1"/>
</dbReference>
<feature type="domain" description="Peroxisomal multifunctional enzyme type 2-like N-terminal" evidence="2">
    <location>
        <begin position="18"/>
        <end position="144"/>
    </location>
</feature>
<dbReference type="OrthoDB" id="9774179at2"/>
<dbReference type="Gene3D" id="3.10.129.10">
    <property type="entry name" value="Hotdog Thioesterase"/>
    <property type="match status" value="1"/>
</dbReference>
<sequence>MNLEKVLARQFPLIEHSISPRDCMLYALGIGVGSDPQDKSDLQFAYEENLKVFPAMTNVISHPGAWVKEPDLEIDWMKILHGEQSFEIYRPLEAGKTYVGSYKVNDIIDKGPGKGALLYLEKQLREKGQEEVISTVTSTYVLRGDGGSGGTTHDAKAVHPLPDRAPDFECVLFTLPQAALIYRLSGDYNPIHADPELARKAGFESPILHGLCTFGVATRAILHACCDDQPERLRSMQLRFSSPVYPGETISTEIWRDGSTVSFRSRSLERDVVVLNNGRAKITG</sequence>
<evidence type="ECO:0000259" key="1">
    <source>
        <dbReference type="Pfam" id="PF01575"/>
    </source>
</evidence>
<dbReference type="Pfam" id="PF01575">
    <property type="entry name" value="MaoC_dehydratas"/>
    <property type="match status" value="1"/>
</dbReference>
<protein>
    <submittedName>
        <fullName evidence="3">3-alpha,7-alpha, 12-alpha-trihydroxy-5-beta-cholest-24-enoyl-CoA hydratase</fullName>
    </submittedName>
</protein>
<dbReference type="InterPro" id="IPR002539">
    <property type="entry name" value="MaoC-like_dom"/>
</dbReference>
<evidence type="ECO:0000313" key="4">
    <source>
        <dbReference type="Proteomes" id="UP000316123"/>
    </source>
</evidence>
<gene>
    <name evidence="3" type="ORF">FIV41_20660</name>
</gene>
<reference evidence="3 4" key="1">
    <citation type="submission" date="2019-06" db="EMBL/GenBank/DDBJ databases">
        <title>Pseudomonas bimorpha sp. nov. isolated from bovine raw milk and skim milk concentrate.</title>
        <authorList>
            <person name="Hofmann K."/>
            <person name="Huptas C."/>
            <person name="Doll E."/>
            <person name="Scherer S."/>
            <person name="Wenning M."/>
        </authorList>
    </citation>
    <scope>NUCLEOTIDE SEQUENCE [LARGE SCALE GENOMIC DNA]</scope>
    <source>
        <strain evidence="3 4">DSM 13124</strain>
    </source>
</reference>
<accession>A0A9X9BPL9</accession>
<dbReference type="SUPFAM" id="SSF54637">
    <property type="entry name" value="Thioesterase/thiol ester dehydrase-isomerase"/>
    <property type="match status" value="2"/>
</dbReference>
<name>A0A9X9BPL9_PSEMA</name>
<feature type="domain" description="MaoC-like" evidence="1">
    <location>
        <begin position="162"/>
        <end position="274"/>
    </location>
</feature>
<dbReference type="GO" id="GO:0003857">
    <property type="term" value="F:(3S)-3-hydroxyacyl-CoA dehydrogenase (NAD+) activity"/>
    <property type="evidence" value="ECO:0007669"/>
    <property type="project" value="TreeGrafter"/>
</dbReference>
<comment type="caution">
    <text evidence="3">The sequence shown here is derived from an EMBL/GenBank/DDBJ whole genome shotgun (WGS) entry which is preliminary data.</text>
</comment>
<evidence type="ECO:0000313" key="3">
    <source>
        <dbReference type="EMBL" id="TWR56197.1"/>
    </source>
</evidence>
<evidence type="ECO:0000259" key="2">
    <source>
        <dbReference type="Pfam" id="PF22622"/>
    </source>
</evidence>
<proteinExistence type="predicted"/>
<organism evidence="3 4">
    <name type="scientific">Pseudomonas marginalis</name>
    <name type="common">Pseudomonas panacis</name>
    <dbReference type="NCBI Taxonomy" id="298"/>
    <lineage>
        <taxon>Bacteria</taxon>
        <taxon>Pseudomonadati</taxon>
        <taxon>Pseudomonadota</taxon>
        <taxon>Gammaproteobacteria</taxon>
        <taxon>Pseudomonadales</taxon>
        <taxon>Pseudomonadaceae</taxon>
        <taxon>Pseudomonas</taxon>
    </lineage>
</organism>
<dbReference type="PANTHER" id="PTHR13078:SF56">
    <property type="entry name" value="PEROXISOMAL MULTIFUNCTIONAL ENZYME TYPE 2"/>
    <property type="match status" value="1"/>
</dbReference>
<dbReference type="Proteomes" id="UP000316123">
    <property type="component" value="Unassembled WGS sequence"/>
</dbReference>
<dbReference type="EMBL" id="VFEQ01000014">
    <property type="protein sequence ID" value="TWR56197.1"/>
    <property type="molecule type" value="Genomic_DNA"/>
</dbReference>
<dbReference type="Pfam" id="PF22622">
    <property type="entry name" value="MFE-2_hydrat-2_N"/>
    <property type="match status" value="1"/>
</dbReference>
<dbReference type="AlphaFoldDB" id="A0A9X9BPL9"/>
<dbReference type="RefSeq" id="WP_074845537.1">
    <property type="nucleotide sequence ID" value="NZ_FNSU01000002.1"/>
</dbReference>
<dbReference type="InterPro" id="IPR054357">
    <property type="entry name" value="MFE-2_N"/>
</dbReference>
<dbReference type="GO" id="GO:0044594">
    <property type="term" value="F:17-beta-hydroxysteroid dehydrogenase (NAD+) activity"/>
    <property type="evidence" value="ECO:0007669"/>
    <property type="project" value="TreeGrafter"/>
</dbReference>
<dbReference type="PANTHER" id="PTHR13078">
    <property type="entry name" value="PEROXISOMAL MULTIFUNCTIONAL ENZYME TYPE 2-RELATED"/>
    <property type="match status" value="1"/>
</dbReference>
<dbReference type="InterPro" id="IPR029069">
    <property type="entry name" value="HotDog_dom_sf"/>
</dbReference>
<dbReference type="GO" id="GO:0006635">
    <property type="term" value="P:fatty acid beta-oxidation"/>
    <property type="evidence" value="ECO:0007669"/>
    <property type="project" value="TreeGrafter"/>
</dbReference>
<dbReference type="GO" id="GO:0004300">
    <property type="term" value="F:enoyl-CoA hydratase activity"/>
    <property type="evidence" value="ECO:0007669"/>
    <property type="project" value="TreeGrafter"/>
</dbReference>